<dbReference type="Proteomes" id="UP001286313">
    <property type="component" value="Unassembled WGS sequence"/>
</dbReference>
<evidence type="ECO:0000256" key="2">
    <source>
        <dbReference type="SAM" id="Phobius"/>
    </source>
</evidence>
<evidence type="ECO:0000313" key="4">
    <source>
        <dbReference type="Proteomes" id="UP001286313"/>
    </source>
</evidence>
<keyword evidence="4" id="KW-1185">Reference proteome</keyword>
<comment type="caution">
    <text evidence="3">The sequence shown here is derived from an EMBL/GenBank/DDBJ whole genome shotgun (WGS) entry which is preliminary data.</text>
</comment>
<dbReference type="AlphaFoldDB" id="A0AAE1BM83"/>
<reference evidence="3" key="1">
    <citation type="submission" date="2023-10" db="EMBL/GenBank/DDBJ databases">
        <title>Genome assemblies of two species of porcelain crab, Petrolisthes cinctipes and Petrolisthes manimaculis (Anomura: Porcellanidae).</title>
        <authorList>
            <person name="Angst P."/>
        </authorList>
    </citation>
    <scope>NUCLEOTIDE SEQUENCE</scope>
    <source>
        <strain evidence="3">PB745_01</strain>
        <tissue evidence="3">Gill</tissue>
    </source>
</reference>
<feature type="transmembrane region" description="Helical" evidence="2">
    <location>
        <begin position="46"/>
        <end position="72"/>
    </location>
</feature>
<name>A0AAE1BM83_PETCI</name>
<proteinExistence type="predicted"/>
<feature type="region of interest" description="Disordered" evidence="1">
    <location>
        <begin position="1"/>
        <end position="21"/>
    </location>
</feature>
<keyword evidence="2" id="KW-0812">Transmembrane</keyword>
<keyword evidence="2" id="KW-0472">Membrane</keyword>
<evidence type="ECO:0000313" key="3">
    <source>
        <dbReference type="EMBL" id="KAK3852647.1"/>
    </source>
</evidence>
<organism evidence="3 4">
    <name type="scientific">Petrolisthes cinctipes</name>
    <name type="common">Flat porcelain crab</name>
    <dbReference type="NCBI Taxonomy" id="88211"/>
    <lineage>
        <taxon>Eukaryota</taxon>
        <taxon>Metazoa</taxon>
        <taxon>Ecdysozoa</taxon>
        <taxon>Arthropoda</taxon>
        <taxon>Crustacea</taxon>
        <taxon>Multicrustacea</taxon>
        <taxon>Malacostraca</taxon>
        <taxon>Eumalacostraca</taxon>
        <taxon>Eucarida</taxon>
        <taxon>Decapoda</taxon>
        <taxon>Pleocyemata</taxon>
        <taxon>Anomura</taxon>
        <taxon>Galatheoidea</taxon>
        <taxon>Porcellanidae</taxon>
        <taxon>Petrolisthes</taxon>
    </lineage>
</organism>
<evidence type="ECO:0000256" key="1">
    <source>
        <dbReference type="SAM" id="MobiDB-lite"/>
    </source>
</evidence>
<sequence>MEYNIDDRDREKSGQLGSTVQIGSGYSYPSFEHGGSGGSVLHNHSLIIHILIVVASLLSLTTTTPDFVRWLLVQVVA</sequence>
<protein>
    <submittedName>
        <fullName evidence="3">Uncharacterized protein</fullName>
    </submittedName>
</protein>
<accession>A0AAE1BM83</accession>
<dbReference type="EMBL" id="JAWQEG010007320">
    <property type="protein sequence ID" value="KAK3852647.1"/>
    <property type="molecule type" value="Genomic_DNA"/>
</dbReference>
<feature type="compositionally biased region" description="Basic and acidic residues" evidence="1">
    <location>
        <begin position="1"/>
        <end position="13"/>
    </location>
</feature>
<gene>
    <name evidence="3" type="ORF">Pcinc_040778</name>
</gene>
<keyword evidence="2" id="KW-1133">Transmembrane helix</keyword>